<dbReference type="PROSITE" id="PS51322">
    <property type="entry name" value="UEV"/>
    <property type="match status" value="1"/>
</dbReference>
<evidence type="ECO:0000256" key="2">
    <source>
        <dbReference type="ARBA" id="ARBA00009594"/>
    </source>
</evidence>
<dbReference type="PANTHER" id="PTHR23306">
    <property type="entry name" value="TUMOR SUSCEPTIBILITY GENE 101 PROTEIN-RELATED"/>
    <property type="match status" value="1"/>
</dbReference>
<dbReference type="InterPro" id="IPR008883">
    <property type="entry name" value="UEV_N"/>
</dbReference>
<feature type="domain" description="UEV" evidence="10">
    <location>
        <begin position="1"/>
        <end position="148"/>
    </location>
</feature>
<evidence type="ECO:0000256" key="8">
    <source>
        <dbReference type="SAM" id="MobiDB-lite"/>
    </source>
</evidence>
<reference evidence="11 12" key="1">
    <citation type="submission" date="2020-11" db="EMBL/GenBank/DDBJ databases">
        <title>Kefir isolates.</title>
        <authorList>
            <person name="Marcisauskas S."/>
            <person name="Kim Y."/>
            <person name="Blasche S."/>
        </authorList>
    </citation>
    <scope>NUCLEOTIDE SEQUENCE [LARGE SCALE GENOMIC DNA]</scope>
    <source>
        <strain evidence="11 12">KR</strain>
    </source>
</reference>
<evidence type="ECO:0000256" key="5">
    <source>
        <dbReference type="ARBA" id="ARBA00022927"/>
    </source>
</evidence>
<feature type="compositionally biased region" description="Low complexity" evidence="8">
    <location>
        <begin position="738"/>
        <end position="748"/>
    </location>
</feature>
<evidence type="ECO:0008006" key="13">
    <source>
        <dbReference type="Google" id="ProtNLM"/>
    </source>
</evidence>
<feature type="compositionally biased region" description="Basic and acidic residues" evidence="8">
    <location>
        <begin position="567"/>
        <end position="577"/>
    </location>
</feature>
<feature type="region of interest" description="Disordered" evidence="8">
    <location>
        <begin position="143"/>
        <end position="706"/>
    </location>
</feature>
<feature type="region of interest" description="Disordered" evidence="8">
    <location>
        <begin position="718"/>
        <end position="868"/>
    </location>
</feature>
<evidence type="ECO:0000256" key="6">
    <source>
        <dbReference type="ARBA" id="ARBA00023054"/>
    </source>
</evidence>
<feature type="compositionally biased region" description="Pro residues" evidence="8">
    <location>
        <begin position="276"/>
        <end position="296"/>
    </location>
</feature>
<feature type="compositionally biased region" description="Polar residues" evidence="8">
    <location>
        <begin position="609"/>
        <end position="618"/>
    </location>
</feature>
<dbReference type="InterPro" id="IPR016135">
    <property type="entry name" value="UBQ-conjugating_enzyme/RWD"/>
</dbReference>
<feature type="compositionally biased region" description="Pro residues" evidence="8">
    <location>
        <begin position="672"/>
        <end position="692"/>
    </location>
</feature>
<evidence type="ECO:0000259" key="9">
    <source>
        <dbReference type="PROSITE" id="PS51312"/>
    </source>
</evidence>
<evidence type="ECO:0000313" key="12">
    <source>
        <dbReference type="Proteomes" id="UP000777482"/>
    </source>
</evidence>
<feature type="compositionally biased region" description="Basic and acidic residues" evidence="8">
    <location>
        <begin position="430"/>
        <end position="450"/>
    </location>
</feature>
<comment type="subcellular location">
    <subcellularLocation>
        <location evidence="1">Endosome</location>
    </subcellularLocation>
</comment>
<evidence type="ECO:0000256" key="3">
    <source>
        <dbReference type="ARBA" id="ARBA00022448"/>
    </source>
</evidence>
<dbReference type="GO" id="GO:0000813">
    <property type="term" value="C:ESCRT I complex"/>
    <property type="evidence" value="ECO:0007669"/>
    <property type="project" value="TreeGrafter"/>
</dbReference>
<keyword evidence="3 7" id="KW-0813">Transport</keyword>
<keyword evidence="12" id="KW-1185">Reference proteome</keyword>
<feature type="compositionally biased region" description="Pro residues" evidence="8">
    <location>
        <begin position="858"/>
        <end position="867"/>
    </location>
</feature>
<feature type="compositionally biased region" description="Pro residues" evidence="8">
    <location>
        <begin position="727"/>
        <end position="737"/>
    </location>
</feature>
<dbReference type="Pfam" id="PF09454">
    <property type="entry name" value="Vps23_core"/>
    <property type="match status" value="1"/>
</dbReference>
<dbReference type="SUPFAM" id="SSF54495">
    <property type="entry name" value="UBC-like"/>
    <property type="match status" value="1"/>
</dbReference>
<dbReference type="InterPro" id="IPR017916">
    <property type="entry name" value="SB_dom"/>
</dbReference>
<evidence type="ECO:0000259" key="10">
    <source>
        <dbReference type="PROSITE" id="PS51322"/>
    </source>
</evidence>
<feature type="compositionally biased region" description="Pro residues" evidence="8">
    <location>
        <begin position="179"/>
        <end position="188"/>
    </location>
</feature>
<dbReference type="InterPro" id="IPR037202">
    <property type="entry name" value="ESCRT_assembly_dom"/>
</dbReference>
<dbReference type="Gene3D" id="6.10.140.820">
    <property type="match status" value="1"/>
</dbReference>
<feature type="compositionally biased region" description="Gly residues" evidence="8">
    <location>
        <begin position="844"/>
        <end position="853"/>
    </location>
</feature>
<sequence>MERTVAALTRHYPRRDEASQQALAVLNQFPSLVNPEQSDFTYDDGRVELLLSLTGVLPVPIGANTYHCPVAIWLPLDFPSKPPIVYVLPNETLQIRKGKHVDANGQVSVPYLDNWERKSEGCSLMSLVNELIPVFSARYPLSPVQPKPKPPPSATNSSPVGPPPRPAPPVAAQITQSVPPRPAPPPSVSPSGSTSFSSGPPPRPALPTQSATMGPGVPSRPQSTLYEQPTRSTSLSLDGRSGSPVAPPRPPPPRVDGHAGSGMPPMGRTLPGSFSSPPPPAYPAQPPLAPPVPPPQRLVSVAYASPPPFDPSRGGITLPGQPQPDMTGQPTPPAPPLGWQPSHDPRTSIASSPHPPVQVALSQPPQAGPPTFPGSGATSFPAPAQMHNPGSATGGVIPVPTATQSHHAMPPQAAPPTTMPDSSARVQEPPAHDPRTSDTRSFRPQEDRRSSLGSTQSFRSATPPQHAAPARAMPRGDAARSYSPAPSETDTVHSYASSARPPPQQHWSESTPIHGGQSSTHSRIDHRTSQPPLPRSPPPSTHAASPLPPHLMYDRAQTHSPAPLSEVESHASSRTQEHGSGGASRARGPRAPGPPSEYSATGEYGSFERSASTSTVSGPTYDAPTPTPPIQHAGGGPTRSMTVSYESRQPYDAYPVRDSDQAFEPVIEARSPPAPPQPPRPPVQSELPPPTPTASEYTAVSSAFVPQRQYTQQVDPMAYHAGYGSPPRLPHGPPPPAASMASYTSSSAYGHGERPATQPPYGHPGVNGFAPPIPVLAASPPPPGPRAARKARPASAAAPPKPFNILDAADDDLDSNAPPSSPSTVAGPHAAVASVAGSDSISNVGGGGGGGARGAPSQAPPPVPPNPALLALRTRVHSKFTSALTHLAHSTEAELARLDLMRVDLEKAQPAIEDEMARLEAVRSVCAGVRDRYAQVVGEAQQRMREYEARGDGVDVDEIVCGSTVVYTQLLDLVAEDAALEDTIYALGRGLNSGGTANIDLDRFLKRVRALAKEQFVVRATINKILAGLAERRNARESQQLAGTGGGRTGTPNSAPDGGSGAHDGRGGRGTLASGA</sequence>
<feature type="compositionally biased region" description="Polar residues" evidence="8">
    <location>
        <begin position="505"/>
        <end position="521"/>
    </location>
</feature>
<feature type="region of interest" description="Disordered" evidence="8">
    <location>
        <begin position="1037"/>
        <end position="1076"/>
    </location>
</feature>
<feature type="compositionally biased region" description="Pro residues" evidence="8">
    <location>
        <begin position="160"/>
        <end position="169"/>
    </location>
</feature>
<accession>A0A9P6W8C7</accession>
<dbReference type="Gene3D" id="3.10.110.10">
    <property type="entry name" value="Ubiquitin Conjugating Enzyme"/>
    <property type="match status" value="1"/>
</dbReference>
<dbReference type="GO" id="GO:0043130">
    <property type="term" value="F:ubiquitin binding"/>
    <property type="evidence" value="ECO:0007669"/>
    <property type="project" value="TreeGrafter"/>
</dbReference>
<evidence type="ECO:0000256" key="7">
    <source>
        <dbReference type="PROSITE-ProRule" id="PRU00644"/>
    </source>
</evidence>
<organism evidence="11 12">
    <name type="scientific">Rhodotorula mucilaginosa</name>
    <name type="common">Yeast</name>
    <name type="synonym">Rhodotorula rubra</name>
    <dbReference type="NCBI Taxonomy" id="5537"/>
    <lineage>
        <taxon>Eukaryota</taxon>
        <taxon>Fungi</taxon>
        <taxon>Dikarya</taxon>
        <taxon>Basidiomycota</taxon>
        <taxon>Pucciniomycotina</taxon>
        <taxon>Microbotryomycetes</taxon>
        <taxon>Sporidiobolales</taxon>
        <taxon>Sporidiobolaceae</taxon>
        <taxon>Rhodotorula</taxon>
    </lineage>
</organism>
<evidence type="ECO:0000256" key="4">
    <source>
        <dbReference type="ARBA" id="ARBA00022753"/>
    </source>
</evidence>
<proteinExistence type="inferred from homology"/>
<evidence type="ECO:0000256" key="1">
    <source>
        <dbReference type="ARBA" id="ARBA00004177"/>
    </source>
</evidence>
<feature type="compositionally biased region" description="Pro residues" evidence="8">
    <location>
        <begin position="245"/>
        <end position="254"/>
    </location>
</feature>
<dbReference type="Proteomes" id="UP000777482">
    <property type="component" value="Unassembled WGS sequence"/>
</dbReference>
<dbReference type="InterPro" id="IPR052070">
    <property type="entry name" value="ESCRT-I_UEV_domain"/>
</dbReference>
<keyword evidence="5 7" id="KW-0653">Protein transport</keyword>
<feature type="domain" description="SB" evidence="9">
    <location>
        <begin position="964"/>
        <end position="1035"/>
    </location>
</feature>
<dbReference type="AlphaFoldDB" id="A0A9P6W8C7"/>
<dbReference type="PANTHER" id="PTHR23306:SF3">
    <property type="entry name" value="TUMOR SUPPRESSOR PROTEIN 101"/>
    <property type="match status" value="1"/>
</dbReference>
<keyword evidence="4" id="KW-0967">Endosome</keyword>
<feature type="compositionally biased region" description="Low complexity" evidence="8">
    <location>
        <begin position="189"/>
        <end position="198"/>
    </location>
</feature>
<evidence type="ECO:0000313" key="11">
    <source>
        <dbReference type="EMBL" id="KAG0665811.1"/>
    </source>
</evidence>
<keyword evidence="6" id="KW-0175">Coiled coil</keyword>
<dbReference type="PROSITE" id="PS51312">
    <property type="entry name" value="SB"/>
    <property type="match status" value="1"/>
</dbReference>
<name>A0A9P6W8C7_RHOMI</name>
<comment type="similarity">
    <text evidence="2">Belongs to the ubiquitin-conjugating enzyme family. UEV subfamily.</text>
</comment>
<dbReference type="GO" id="GO:0043162">
    <property type="term" value="P:ubiquitin-dependent protein catabolic process via the multivesicular body sorting pathway"/>
    <property type="evidence" value="ECO:0007669"/>
    <property type="project" value="UniProtKB-ARBA"/>
</dbReference>
<feature type="compositionally biased region" description="Polar residues" evidence="8">
    <location>
        <begin position="220"/>
        <end position="236"/>
    </location>
</feature>
<dbReference type="EMBL" id="PUHQ01000007">
    <property type="protein sequence ID" value="KAG0665811.1"/>
    <property type="molecule type" value="Genomic_DNA"/>
</dbReference>
<protein>
    <recommendedName>
        <fullName evidence="13">UEV domain-containing protein</fullName>
    </recommendedName>
</protein>
<feature type="compositionally biased region" description="Pro residues" evidence="8">
    <location>
        <begin position="143"/>
        <end position="153"/>
    </location>
</feature>
<feature type="compositionally biased region" description="Polar residues" evidence="8">
    <location>
        <begin position="451"/>
        <end position="463"/>
    </location>
</feature>
<dbReference type="GO" id="GO:0072666">
    <property type="term" value="P:establishment of protein localization to vacuole"/>
    <property type="evidence" value="ECO:0007669"/>
    <property type="project" value="UniProtKB-ARBA"/>
</dbReference>
<dbReference type="GO" id="GO:0006886">
    <property type="term" value="P:intracellular protein transport"/>
    <property type="evidence" value="ECO:0007669"/>
    <property type="project" value="UniProtKB-ARBA"/>
</dbReference>
<dbReference type="Pfam" id="PF05743">
    <property type="entry name" value="UEV"/>
    <property type="match status" value="1"/>
</dbReference>
<comment type="caution">
    <text evidence="11">The sequence shown here is derived from an EMBL/GenBank/DDBJ whole genome shotgun (WGS) entry which is preliminary data.</text>
</comment>
<gene>
    <name evidence="11" type="ORF">C6P46_005905</name>
</gene>
<feature type="compositionally biased region" description="Polar residues" evidence="8">
    <location>
        <begin position="484"/>
        <end position="497"/>
    </location>
</feature>
<dbReference type="OrthoDB" id="306304at2759"/>
<dbReference type="SUPFAM" id="SSF140111">
    <property type="entry name" value="Endosomal sorting complex assembly domain"/>
    <property type="match status" value="1"/>
</dbReference>
<feature type="compositionally biased region" description="Pro residues" evidence="8">
    <location>
        <begin position="771"/>
        <end position="785"/>
    </location>
</feature>
<feature type="compositionally biased region" description="Pro residues" evidence="8">
    <location>
        <begin position="531"/>
        <end position="540"/>
    </location>
</feature>
<dbReference type="CDD" id="cd11685">
    <property type="entry name" value="UEV_TSG101-like"/>
    <property type="match status" value="1"/>
</dbReference>